<dbReference type="EMBL" id="JBJQND010000006">
    <property type="protein sequence ID" value="KAL3875085.1"/>
    <property type="molecule type" value="Genomic_DNA"/>
</dbReference>
<dbReference type="PANTHER" id="PTHR45695">
    <property type="entry name" value="LEUCOKININ RECEPTOR-RELATED"/>
    <property type="match status" value="1"/>
</dbReference>
<keyword evidence="2 8" id="KW-0812">Transmembrane</keyword>
<dbReference type="Pfam" id="PF00001">
    <property type="entry name" value="7tm_1"/>
    <property type="match status" value="1"/>
</dbReference>
<evidence type="ECO:0000256" key="7">
    <source>
        <dbReference type="ARBA" id="ARBA00023224"/>
    </source>
</evidence>
<keyword evidence="6" id="KW-0675">Receptor</keyword>
<evidence type="ECO:0000256" key="3">
    <source>
        <dbReference type="ARBA" id="ARBA00022989"/>
    </source>
</evidence>
<comment type="subcellular location">
    <subcellularLocation>
        <location evidence="1">Membrane</location>
        <topology evidence="1">Multi-pass membrane protein</topology>
    </subcellularLocation>
</comment>
<dbReference type="Gene3D" id="1.20.1070.10">
    <property type="entry name" value="Rhodopsin 7-helix transmembrane proteins"/>
    <property type="match status" value="1"/>
</dbReference>
<dbReference type="AlphaFoldDB" id="A0ABD3WNM4"/>
<dbReference type="PANTHER" id="PTHR45695:SF15">
    <property type="entry name" value="OPSIN RH2"/>
    <property type="match status" value="1"/>
</dbReference>
<evidence type="ECO:0000256" key="1">
    <source>
        <dbReference type="ARBA" id="ARBA00004141"/>
    </source>
</evidence>
<dbReference type="SUPFAM" id="SSF81321">
    <property type="entry name" value="Family A G protein-coupled receptor-like"/>
    <property type="match status" value="1"/>
</dbReference>
<proteinExistence type="predicted"/>
<evidence type="ECO:0000313" key="11">
    <source>
        <dbReference type="Proteomes" id="UP001634394"/>
    </source>
</evidence>
<feature type="transmembrane region" description="Helical" evidence="8">
    <location>
        <begin position="146"/>
        <end position="167"/>
    </location>
</feature>
<protein>
    <recommendedName>
        <fullName evidence="9">G-protein coupled receptors family 1 profile domain-containing protein</fullName>
    </recommendedName>
</protein>
<gene>
    <name evidence="10" type="ORF">ACJMK2_038020</name>
</gene>
<dbReference type="GO" id="GO:0016020">
    <property type="term" value="C:membrane"/>
    <property type="evidence" value="ECO:0007669"/>
    <property type="project" value="UniProtKB-SubCell"/>
</dbReference>
<keyword evidence="11" id="KW-1185">Reference proteome</keyword>
<organism evidence="10 11">
    <name type="scientific">Sinanodonta woodiana</name>
    <name type="common">Chinese pond mussel</name>
    <name type="synonym">Anodonta woodiana</name>
    <dbReference type="NCBI Taxonomy" id="1069815"/>
    <lineage>
        <taxon>Eukaryota</taxon>
        <taxon>Metazoa</taxon>
        <taxon>Spiralia</taxon>
        <taxon>Lophotrochozoa</taxon>
        <taxon>Mollusca</taxon>
        <taxon>Bivalvia</taxon>
        <taxon>Autobranchia</taxon>
        <taxon>Heteroconchia</taxon>
        <taxon>Palaeoheterodonta</taxon>
        <taxon>Unionida</taxon>
        <taxon>Unionoidea</taxon>
        <taxon>Unionidae</taxon>
        <taxon>Unioninae</taxon>
        <taxon>Sinanodonta</taxon>
    </lineage>
</organism>
<sequence length="186" mass="21325">MTDTVLFLSALVKSREGMAAENVQTWLNFSVLYLNELNSTSASDNYQSDMCFRRHLQYTNYTQITFVLILVITQYITVILLAVFGNALVIWTVWRNSHMHTVTNYYIVYLAISDLLVSTLVNPLKLLEYTADCTWRVFKADELCGFISYLLSIFVFASVLTLVAISLERKIKKAISFVKSTNNLFL</sequence>
<keyword evidence="3 8" id="KW-1133">Transmembrane helix</keyword>
<feature type="transmembrane region" description="Helical" evidence="8">
    <location>
        <begin position="64"/>
        <end position="94"/>
    </location>
</feature>
<evidence type="ECO:0000256" key="6">
    <source>
        <dbReference type="ARBA" id="ARBA00023170"/>
    </source>
</evidence>
<evidence type="ECO:0000256" key="8">
    <source>
        <dbReference type="SAM" id="Phobius"/>
    </source>
</evidence>
<reference evidence="10 11" key="1">
    <citation type="submission" date="2024-11" db="EMBL/GenBank/DDBJ databases">
        <title>Chromosome-level genome assembly of the freshwater bivalve Anodonta woodiana.</title>
        <authorList>
            <person name="Chen X."/>
        </authorList>
    </citation>
    <scope>NUCLEOTIDE SEQUENCE [LARGE SCALE GENOMIC DNA]</scope>
    <source>
        <strain evidence="10">MN2024</strain>
        <tissue evidence="10">Gills</tissue>
    </source>
</reference>
<evidence type="ECO:0000256" key="5">
    <source>
        <dbReference type="ARBA" id="ARBA00023136"/>
    </source>
</evidence>
<dbReference type="GO" id="GO:0004930">
    <property type="term" value="F:G protein-coupled receptor activity"/>
    <property type="evidence" value="ECO:0007669"/>
    <property type="project" value="UniProtKB-KW"/>
</dbReference>
<dbReference type="Proteomes" id="UP001634394">
    <property type="component" value="Unassembled WGS sequence"/>
</dbReference>
<keyword evidence="4" id="KW-0297">G-protein coupled receptor</keyword>
<name>A0ABD3WNM4_SINWO</name>
<dbReference type="PRINTS" id="PR00237">
    <property type="entry name" value="GPCRRHODOPSN"/>
</dbReference>
<dbReference type="PROSITE" id="PS50262">
    <property type="entry name" value="G_PROTEIN_RECEP_F1_2"/>
    <property type="match status" value="1"/>
</dbReference>
<evidence type="ECO:0000259" key="9">
    <source>
        <dbReference type="PROSITE" id="PS50262"/>
    </source>
</evidence>
<dbReference type="InterPro" id="IPR000276">
    <property type="entry name" value="GPCR_Rhodpsn"/>
</dbReference>
<comment type="caution">
    <text evidence="10">The sequence shown here is derived from an EMBL/GenBank/DDBJ whole genome shotgun (WGS) entry which is preliminary data.</text>
</comment>
<keyword evidence="5 8" id="KW-0472">Membrane</keyword>
<evidence type="ECO:0000256" key="2">
    <source>
        <dbReference type="ARBA" id="ARBA00022692"/>
    </source>
</evidence>
<evidence type="ECO:0000256" key="4">
    <source>
        <dbReference type="ARBA" id="ARBA00023040"/>
    </source>
</evidence>
<feature type="transmembrane region" description="Helical" evidence="8">
    <location>
        <begin position="106"/>
        <end position="126"/>
    </location>
</feature>
<accession>A0ABD3WNM4</accession>
<keyword evidence="7" id="KW-0807">Transducer</keyword>
<dbReference type="InterPro" id="IPR017452">
    <property type="entry name" value="GPCR_Rhodpsn_7TM"/>
</dbReference>
<feature type="domain" description="G-protein coupled receptors family 1 profile" evidence="9">
    <location>
        <begin position="85"/>
        <end position="186"/>
    </location>
</feature>
<evidence type="ECO:0000313" key="10">
    <source>
        <dbReference type="EMBL" id="KAL3875085.1"/>
    </source>
</evidence>